<dbReference type="GeneID" id="20250387"/>
<dbReference type="CDD" id="cd08544">
    <property type="entry name" value="Reeler"/>
    <property type="match status" value="1"/>
</dbReference>
<dbReference type="KEGG" id="lgi:LOTGIDRAFT_237230"/>
<organism evidence="7 8">
    <name type="scientific">Lottia gigantea</name>
    <name type="common">Giant owl limpet</name>
    <dbReference type="NCBI Taxonomy" id="225164"/>
    <lineage>
        <taxon>Eukaryota</taxon>
        <taxon>Metazoa</taxon>
        <taxon>Spiralia</taxon>
        <taxon>Lophotrochozoa</taxon>
        <taxon>Mollusca</taxon>
        <taxon>Gastropoda</taxon>
        <taxon>Patellogastropoda</taxon>
        <taxon>Lottioidea</taxon>
        <taxon>Lottiidae</taxon>
        <taxon>Lottia</taxon>
    </lineage>
</organism>
<evidence type="ECO:0000259" key="6">
    <source>
        <dbReference type="PROSITE" id="PS51019"/>
    </source>
</evidence>
<evidence type="ECO:0000256" key="3">
    <source>
        <dbReference type="ARBA" id="ARBA00023004"/>
    </source>
</evidence>
<dbReference type="InterPro" id="IPR042307">
    <property type="entry name" value="Reeler_sf"/>
</dbReference>
<dbReference type="InterPro" id="IPR002861">
    <property type="entry name" value="Reeler_dom"/>
</dbReference>
<dbReference type="RefSeq" id="XP_009067384.1">
    <property type="nucleotide sequence ID" value="XM_009069136.1"/>
</dbReference>
<dbReference type="InterPro" id="IPR051237">
    <property type="entry name" value="Ferric-chelate_Red/DefProt"/>
</dbReference>
<dbReference type="CTD" id="20250387"/>
<dbReference type="Pfam" id="PF02014">
    <property type="entry name" value="Reeler"/>
    <property type="match status" value="1"/>
</dbReference>
<accession>V3ZM84</accession>
<dbReference type="PANTHER" id="PTHR45828">
    <property type="entry name" value="CYTOCHROME B561/FERRIC REDUCTASE TRANSMEMBRANE"/>
    <property type="match status" value="1"/>
</dbReference>
<evidence type="ECO:0000313" key="7">
    <source>
        <dbReference type="EMBL" id="ESO81941.1"/>
    </source>
</evidence>
<keyword evidence="4" id="KW-0732">Signal</keyword>
<name>V3ZM84_LOTGI</name>
<dbReference type="PROSITE" id="PS51019">
    <property type="entry name" value="REELIN"/>
    <property type="match status" value="1"/>
</dbReference>
<keyword evidence="8" id="KW-1185">Reference proteome</keyword>
<evidence type="ECO:0008006" key="9">
    <source>
        <dbReference type="Google" id="ProtNLM"/>
    </source>
</evidence>
<feature type="chain" id="PRO_5004717849" description="Reelin domain-containing protein" evidence="4">
    <location>
        <begin position="20"/>
        <end position="284"/>
    </location>
</feature>
<dbReference type="InterPro" id="IPR005018">
    <property type="entry name" value="DOMON_domain"/>
</dbReference>
<dbReference type="AlphaFoldDB" id="V3ZM84"/>
<gene>
    <name evidence="7" type="ORF">LOTGIDRAFT_237230</name>
</gene>
<evidence type="ECO:0000256" key="1">
    <source>
        <dbReference type="ARBA" id="ARBA00001970"/>
    </source>
</evidence>
<evidence type="ECO:0000256" key="4">
    <source>
        <dbReference type="SAM" id="SignalP"/>
    </source>
</evidence>
<dbReference type="HOGENOM" id="CLU_981031_0_0_1"/>
<comment type="cofactor">
    <cofactor evidence="1">
        <name>heme b</name>
        <dbReference type="ChEBI" id="CHEBI:60344"/>
    </cofactor>
</comment>
<dbReference type="STRING" id="225164.V3ZM84"/>
<dbReference type="Gene3D" id="2.60.40.4060">
    <property type="entry name" value="Reeler domain"/>
    <property type="match status" value="1"/>
</dbReference>
<evidence type="ECO:0000313" key="8">
    <source>
        <dbReference type="Proteomes" id="UP000030746"/>
    </source>
</evidence>
<comment type="subcellular location">
    <subcellularLocation>
        <location evidence="2">Membrane</location>
        <topology evidence="2">Multi-pass membrane protein</topology>
    </subcellularLocation>
</comment>
<dbReference type="Proteomes" id="UP000030746">
    <property type="component" value="Unassembled WGS sequence"/>
</dbReference>
<proteinExistence type="predicted"/>
<reference evidence="7 8" key="1">
    <citation type="journal article" date="2013" name="Nature">
        <title>Insights into bilaterian evolution from three spiralian genomes.</title>
        <authorList>
            <person name="Simakov O."/>
            <person name="Marletaz F."/>
            <person name="Cho S.J."/>
            <person name="Edsinger-Gonzales E."/>
            <person name="Havlak P."/>
            <person name="Hellsten U."/>
            <person name="Kuo D.H."/>
            <person name="Larsson T."/>
            <person name="Lv J."/>
            <person name="Arendt D."/>
            <person name="Savage R."/>
            <person name="Osoegawa K."/>
            <person name="de Jong P."/>
            <person name="Grimwood J."/>
            <person name="Chapman J.A."/>
            <person name="Shapiro H."/>
            <person name="Aerts A."/>
            <person name="Otillar R.P."/>
            <person name="Terry A.Y."/>
            <person name="Boore J.L."/>
            <person name="Grigoriev I.V."/>
            <person name="Lindberg D.R."/>
            <person name="Seaver E.C."/>
            <person name="Weisblat D.A."/>
            <person name="Putnam N.H."/>
            <person name="Rokhsar D.S."/>
        </authorList>
    </citation>
    <scope>NUCLEOTIDE SEQUENCE [LARGE SCALE GENOMIC DNA]</scope>
</reference>
<keyword evidence="3" id="KW-0408">Iron</keyword>
<feature type="domain" description="Reelin" evidence="6">
    <location>
        <begin position="14"/>
        <end position="191"/>
    </location>
</feature>
<sequence length="284" mass="31902">MQLIKIFSVIIMVIGPVDSYSDGAPESVCKSMDPSKGHGALPQTTESWYYIKVNSDYYQPGHQLEVQIMLKKAGQYFEGFMLEARRVDPDEKCGEKVGTFEERNETQLICSGQTRIQPVRAKVYKRLPVTQTSADIKRNLTFIWNAPQKSSGNIQFRATLVKSEKVFWLNVVSKVIYDKSSGKKIKNSRKDFVECPVTSTTVISKPTVTSPPTSKLESDAACGDTIGCFHDCKKDGSCNFIFSWKEVGEIMEMNMKMAFSGNDQNKWMAAGFSDDDMMVGERGR</sequence>
<feature type="domain" description="DOMON" evidence="5">
    <location>
        <begin position="238"/>
        <end position="284"/>
    </location>
</feature>
<evidence type="ECO:0000256" key="2">
    <source>
        <dbReference type="ARBA" id="ARBA00004141"/>
    </source>
</evidence>
<dbReference type="PANTHER" id="PTHR45828:SF33">
    <property type="entry name" value="DOMON DOMAIN-CONTAINING PROTEIN"/>
    <property type="match status" value="1"/>
</dbReference>
<dbReference type="OrthoDB" id="2419613at2759"/>
<dbReference type="GO" id="GO:0016020">
    <property type="term" value="C:membrane"/>
    <property type="evidence" value="ECO:0007669"/>
    <property type="project" value="UniProtKB-SubCell"/>
</dbReference>
<dbReference type="OMA" id="QYKATMS"/>
<evidence type="ECO:0000259" key="5">
    <source>
        <dbReference type="PROSITE" id="PS50836"/>
    </source>
</evidence>
<dbReference type="PROSITE" id="PS50836">
    <property type="entry name" value="DOMON"/>
    <property type="match status" value="1"/>
</dbReference>
<feature type="signal peptide" evidence="4">
    <location>
        <begin position="1"/>
        <end position="19"/>
    </location>
</feature>
<protein>
    <recommendedName>
        <fullName evidence="9">Reelin domain-containing protein</fullName>
    </recommendedName>
</protein>
<dbReference type="EMBL" id="KB204089">
    <property type="protein sequence ID" value="ESO81941.1"/>
    <property type="molecule type" value="Genomic_DNA"/>
</dbReference>